<dbReference type="InterPro" id="IPR000847">
    <property type="entry name" value="LysR_HTH_N"/>
</dbReference>
<dbReference type="Proteomes" id="UP000248057">
    <property type="component" value="Unassembled WGS sequence"/>
</dbReference>
<evidence type="ECO:0000313" key="7">
    <source>
        <dbReference type="Proteomes" id="UP000248057"/>
    </source>
</evidence>
<dbReference type="AlphaFoldDB" id="A0A2V3Y6P4"/>
<gene>
    <name evidence="6" type="ORF">DFR60_10480</name>
</gene>
<dbReference type="GO" id="GO:0003700">
    <property type="term" value="F:DNA-binding transcription factor activity"/>
    <property type="evidence" value="ECO:0007669"/>
    <property type="project" value="InterPro"/>
</dbReference>
<proteinExistence type="inferred from homology"/>
<comment type="caution">
    <text evidence="6">The sequence shown here is derived from an EMBL/GenBank/DDBJ whole genome shotgun (WGS) entry which is preliminary data.</text>
</comment>
<feature type="domain" description="HTH lysR-type" evidence="5">
    <location>
        <begin position="1"/>
        <end position="58"/>
    </location>
</feature>
<dbReference type="FunFam" id="1.10.10.10:FF:000001">
    <property type="entry name" value="LysR family transcriptional regulator"/>
    <property type="match status" value="1"/>
</dbReference>
<dbReference type="PROSITE" id="PS50931">
    <property type="entry name" value="HTH_LYSR"/>
    <property type="match status" value="1"/>
</dbReference>
<organism evidence="6 7">
    <name type="scientific">Hungatella effluvii</name>
    <dbReference type="NCBI Taxonomy" id="1096246"/>
    <lineage>
        <taxon>Bacteria</taxon>
        <taxon>Bacillati</taxon>
        <taxon>Bacillota</taxon>
        <taxon>Clostridia</taxon>
        <taxon>Lachnospirales</taxon>
        <taxon>Lachnospiraceae</taxon>
        <taxon>Hungatella</taxon>
    </lineage>
</organism>
<dbReference type="PANTHER" id="PTHR30419">
    <property type="entry name" value="HTH-TYPE TRANSCRIPTIONAL REGULATOR YBHD"/>
    <property type="match status" value="1"/>
</dbReference>
<dbReference type="GO" id="GO:0003677">
    <property type="term" value="F:DNA binding"/>
    <property type="evidence" value="ECO:0007669"/>
    <property type="project" value="UniProtKB-KW"/>
</dbReference>
<dbReference type="Pfam" id="PF03466">
    <property type="entry name" value="LysR_substrate"/>
    <property type="match status" value="1"/>
</dbReference>
<dbReference type="PANTHER" id="PTHR30419:SF8">
    <property type="entry name" value="NITROGEN ASSIMILATION TRANSCRIPTIONAL ACTIVATOR-RELATED"/>
    <property type="match status" value="1"/>
</dbReference>
<dbReference type="Pfam" id="PF00126">
    <property type="entry name" value="HTH_1"/>
    <property type="match status" value="1"/>
</dbReference>
<dbReference type="InterPro" id="IPR050950">
    <property type="entry name" value="HTH-type_LysR_regulators"/>
</dbReference>
<name>A0A2V3Y6P4_9FIRM</name>
<dbReference type="PRINTS" id="PR00039">
    <property type="entry name" value="HTHLYSR"/>
</dbReference>
<evidence type="ECO:0000256" key="2">
    <source>
        <dbReference type="ARBA" id="ARBA00023015"/>
    </source>
</evidence>
<dbReference type="InterPro" id="IPR036390">
    <property type="entry name" value="WH_DNA-bd_sf"/>
</dbReference>
<dbReference type="Gene3D" id="1.10.10.10">
    <property type="entry name" value="Winged helix-like DNA-binding domain superfamily/Winged helix DNA-binding domain"/>
    <property type="match status" value="1"/>
</dbReference>
<dbReference type="SUPFAM" id="SSF46785">
    <property type="entry name" value="Winged helix' DNA-binding domain"/>
    <property type="match status" value="1"/>
</dbReference>
<sequence length="291" mass="32736">MEIRVLNYFLMVAREENITKAANLLHITQPTLSRQLMQLEEEFGVKLFMRNSHKVTLTEDGLLLKRRAQELVSLAEKTKKEMIHEKDIAGEIAIGSGEMMGMSVLAGIMDEFRQKYPKAHFDVYSGNADGIKERIENGLLDAGLLLEPVDISKYEFARMPGKEQWGVVVKEDSSLVEKGFVTPDDIAGLPLITAKRAMVQDELHSWFGETADQLNIVSTYNLMYNSIMQVKRGMGILLCLKLDVQSEGVKFIPLSPTLELGSVLVWKKNQIFSPAVEAFTQFCSQYLKGIS</sequence>
<reference evidence="6 7" key="1">
    <citation type="submission" date="2018-05" db="EMBL/GenBank/DDBJ databases">
        <title>Genomic Encyclopedia of Type Strains, Phase IV (KMG-IV): sequencing the most valuable type-strain genomes for metagenomic binning, comparative biology and taxonomic classification.</title>
        <authorList>
            <person name="Goeker M."/>
        </authorList>
    </citation>
    <scope>NUCLEOTIDE SEQUENCE [LARGE SCALE GENOMIC DNA]</scope>
    <source>
        <strain evidence="6 7">DSM 24995</strain>
    </source>
</reference>
<accession>A0A2V3Y6P4</accession>
<dbReference type="InterPro" id="IPR005119">
    <property type="entry name" value="LysR_subst-bd"/>
</dbReference>
<keyword evidence="4" id="KW-0804">Transcription</keyword>
<protein>
    <submittedName>
        <fullName evidence="6">LysR family transcriptional regulator</fullName>
    </submittedName>
</protein>
<evidence type="ECO:0000313" key="6">
    <source>
        <dbReference type="EMBL" id="PXX54255.1"/>
    </source>
</evidence>
<dbReference type="GeneID" id="86061107"/>
<keyword evidence="7" id="KW-1185">Reference proteome</keyword>
<keyword evidence="2" id="KW-0805">Transcription regulation</keyword>
<evidence type="ECO:0000259" key="5">
    <source>
        <dbReference type="PROSITE" id="PS50931"/>
    </source>
</evidence>
<keyword evidence="3" id="KW-0238">DNA-binding</keyword>
<dbReference type="Gene3D" id="3.40.190.290">
    <property type="match status" value="1"/>
</dbReference>
<evidence type="ECO:0000256" key="1">
    <source>
        <dbReference type="ARBA" id="ARBA00009437"/>
    </source>
</evidence>
<dbReference type="EMBL" id="QJKD01000004">
    <property type="protein sequence ID" value="PXX54255.1"/>
    <property type="molecule type" value="Genomic_DNA"/>
</dbReference>
<comment type="similarity">
    <text evidence="1">Belongs to the LysR transcriptional regulatory family.</text>
</comment>
<dbReference type="RefSeq" id="WP_110322601.1">
    <property type="nucleotide sequence ID" value="NZ_QJKD01000004.1"/>
</dbReference>
<dbReference type="SUPFAM" id="SSF53850">
    <property type="entry name" value="Periplasmic binding protein-like II"/>
    <property type="match status" value="1"/>
</dbReference>
<evidence type="ECO:0000256" key="3">
    <source>
        <dbReference type="ARBA" id="ARBA00023125"/>
    </source>
</evidence>
<dbReference type="InterPro" id="IPR036388">
    <property type="entry name" value="WH-like_DNA-bd_sf"/>
</dbReference>
<evidence type="ECO:0000256" key="4">
    <source>
        <dbReference type="ARBA" id="ARBA00023163"/>
    </source>
</evidence>
<dbReference type="GO" id="GO:0005829">
    <property type="term" value="C:cytosol"/>
    <property type="evidence" value="ECO:0007669"/>
    <property type="project" value="TreeGrafter"/>
</dbReference>
<dbReference type="CDD" id="cd05466">
    <property type="entry name" value="PBP2_LTTR_substrate"/>
    <property type="match status" value="1"/>
</dbReference>